<keyword evidence="10" id="KW-1185">Reference proteome</keyword>
<dbReference type="InterPro" id="IPR047272">
    <property type="entry name" value="S49_SppA_C"/>
</dbReference>
<keyword evidence="5" id="KW-0720">Serine protease</keyword>
<feature type="domain" description="Peptidase S49" evidence="8">
    <location>
        <begin position="384"/>
        <end position="535"/>
    </location>
</feature>
<dbReference type="NCBIfam" id="TIGR00706">
    <property type="entry name" value="SppA_dom"/>
    <property type="match status" value="1"/>
</dbReference>
<dbReference type="CDD" id="cd07023">
    <property type="entry name" value="S49_Sppa_N_C"/>
    <property type="match status" value="1"/>
</dbReference>
<dbReference type="InterPro" id="IPR004635">
    <property type="entry name" value="Pept_S49_SppA"/>
</dbReference>
<evidence type="ECO:0000313" key="10">
    <source>
        <dbReference type="Proteomes" id="UP000192343"/>
    </source>
</evidence>
<evidence type="ECO:0000256" key="4">
    <source>
        <dbReference type="ARBA" id="ARBA00022801"/>
    </source>
</evidence>
<gene>
    <name evidence="9" type="ORF">B4O97_08310</name>
</gene>
<keyword evidence="7" id="KW-1133">Transmembrane helix</keyword>
<protein>
    <submittedName>
        <fullName evidence="9">Signal peptide peptidase SppA</fullName>
    </submittedName>
</protein>
<organism evidence="9 10">
    <name type="scientific">Marispirochaeta aestuarii</name>
    <dbReference type="NCBI Taxonomy" id="1963862"/>
    <lineage>
        <taxon>Bacteria</taxon>
        <taxon>Pseudomonadati</taxon>
        <taxon>Spirochaetota</taxon>
        <taxon>Spirochaetia</taxon>
        <taxon>Spirochaetales</taxon>
        <taxon>Spirochaetaceae</taxon>
        <taxon>Marispirochaeta</taxon>
    </lineage>
</organism>
<dbReference type="InterPro" id="IPR029045">
    <property type="entry name" value="ClpP/crotonase-like_dom_sf"/>
</dbReference>
<evidence type="ECO:0000259" key="8">
    <source>
        <dbReference type="Pfam" id="PF01343"/>
    </source>
</evidence>
<feature type="domain" description="Peptidase S49" evidence="8">
    <location>
        <begin position="629"/>
        <end position="779"/>
    </location>
</feature>
<dbReference type="GO" id="GO:0006465">
    <property type="term" value="P:signal peptide processing"/>
    <property type="evidence" value="ECO:0007669"/>
    <property type="project" value="InterPro"/>
</dbReference>
<dbReference type="NCBIfam" id="TIGR00705">
    <property type="entry name" value="SppA_67K"/>
    <property type="match status" value="1"/>
</dbReference>
<dbReference type="PANTHER" id="PTHR33209">
    <property type="entry name" value="PROTEASE 4"/>
    <property type="match status" value="1"/>
</dbReference>
<keyword evidence="3" id="KW-0645">Protease</keyword>
<evidence type="ECO:0000256" key="6">
    <source>
        <dbReference type="ARBA" id="ARBA00023136"/>
    </source>
</evidence>
<reference evidence="9 10" key="1">
    <citation type="submission" date="2017-03" db="EMBL/GenBank/DDBJ databases">
        <title>Draft Genome sequence of Marispirochaeta sp. strain JC444.</title>
        <authorList>
            <person name="Shivani Y."/>
            <person name="Subhash Y."/>
            <person name="Sasikala C."/>
            <person name="Ramana C."/>
        </authorList>
    </citation>
    <scope>NUCLEOTIDE SEQUENCE [LARGE SCALE GENOMIC DNA]</scope>
    <source>
        <strain evidence="9 10">JC444</strain>
    </source>
</reference>
<evidence type="ECO:0000256" key="3">
    <source>
        <dbReference type="ARBA" id="ARBA00022670"/>
    </source>
</evidence>
<comment type="caution">
    <text evidence="9">The sequence shown here is derived from an EMBL/GenBank/DDBJ whole genome shotgun (WGS) entry which is preliminary data.</text>
</comment>
<dbReference type="PANTHER" id="PTHR33209:SF1">
    <property type="entry name" value="PEPTIDASE S49 DOMAIN-CONTAINING PROTEIN"/>
    <property type="match status" value="1"/>
</dbReference>
<dbReference type="GO" id="GO:0016020">
    <property type="term" value="C:membrane"/>
    <property type="evidence" value="ECO:0007669"/>
    <property type="project" value="UniProtKB-SubCell"/>
</dbReference>
<dbReference type="SUPFAM" id="SSF52096">
    <property type="entry name" value="ClpP/crotonase"/>
    <property type="match status" value="2"/>
</dbReference>
<comment type="similarity">
    <text evidence="2">Belongs to the peptidase S49 family.</text>
</comment>
<keyword evidence="4" id="KW-0378">Hydrolase</keyword>
<accession>A0A1Y1RYN2</accession>
<evidence type="ECO:0000256" key="5">
    <source>
        <dbReference type="ARBA" id="ARBA00022825"/>
    </source>
</evidence>
<dbReference type="Pfam" id="PF01343">
    <property type="entry name" value="Peptidase_S49"/>
    <property type="match status" value="2"/>
</dbReference>
<dbReference type="STRING" id="1963862.B4O97_08310"/>
<comment type="subcellular location">
    <subcellularLocation>
        <location evidence="1">Membrane</location>
    </subcellularLocation>
</comment>
<evidence type="ECO:0000313" key="9">
    <source>
        <dbReference type="EMBL" id="ORC35638.1"/>
    </source>
</evidence>
<dbReference type="Proteomes" id="UP000192343">
    <property type="component" value="Unassembled WGS sequence"/>
</dbReference>
<dbReference type="GO" id="GO:0008236">
    <property type="term" value="F:serine-type peptidase activity"/>
    <property type="evidence" value="ECO:0007669"/>
    <property type="project" value="UniProtKB-KW"/>
</dbReference>
<dbReference type="EMBL" id="MWQY01000008">
    <property type="protein sequence ID" value="ORC35638.1"/>
    <property type="molecule type" value="Genomic_DNA"/>
</dbReference>
<dbReference type="InterPro" id="IPR002142">
    <property type="entry name" value="Peptidase_S49"/>
</dbReference>
<dbReference type="InterPro" id="IPR047217">
    <property type="entry name" value="S49_SppA_67K_type_N"/>
</dbReference>
<dbReference type="CDD" id="cd07018">
    <property type="entry name" value="S49_SppA_67K_type"/>
    <property type="match status" value="1"/>
</dbReference>
<dbReference type="AlphaFoldDB" id="A0A1Y1RYN2"/>
<keyword evidence="7" id="KW-0812">Transmembrane</keyword>
<evidence type="ECO:0000256" key="7">
    <source>
        <dbReference type="SAM" id="Phobius"/>
    </source>
</evidence>
<dbReference type="InterPro" id="IPR004634">
    <property type="entry name" value="Pept_S49_pIV"/>
</dbReference>
<sequence>MQFFRSTCGSVLSRGLPLDPATGGGYSELNARACQTHQRRSIQGPARYSSRGSADMKKRFLSILILISLSPFLFSLDYPGTAMGDDFLSLRVNPAAMAFGNAGGIALIHPFLIDEDEGERPDLFNEYSLQLAFTNLGYYFDRQDTDYTHNLLAAFPLLPNFYLGWRGDWQNADLDGMDSTLGVLARPSDYLSLAATGEKLFTGEASGTVGFGLRPLFLTGDNPSLLTVGLDIPWDRELRRPVLQASSEPIDALPGFAFNLAYNMEDKRLTAGLSYSLGTLRSGFLMDDRTRGAAYVHLGVRKYSSPAVPMTDPYVRFNPGPVIAEESTPGFFFFDPPAPSLFEVLEALKDLQEDPAVSGIVIENQNFQTSWAGYLELISALNRFREAGKKVVYYYENISLWNYILASSTGDAIYLNRLGRVDLTGLGGTRLYFGGLLNSFGIRVHNIRSHPYKNGANFVSEPGITPEEREMLEVFYRDILDEVIKLVRSGRGEILSGDLEELIAAGPYLISDEALEAGLVDGLIYQDELTDKLKEFHQHPVISNGDFREPFRRDWSDPFANQIALIYAVGNITSGKGVPGSSIGAESLGASIRAARENPFVKAILLRVDSGGGSSLASDVIAREVQLCREAKKPFIVSMGGAAASGGYYISAYADRIVASPLSITGSIGVFIAMPEFAGLLEKYDVGSAELGTSENASFGNPFRRLDAGEREKLSGLVSHTYGLFIDTVARGRDMEKEAVDAVAQGRVWTGRQALEHGLVDKLGGFQDAIDAAAEAAGIRGQYMLVDYSNRDIPLSLRMAESFKSPLEGLFLPELLLKEKGPLYMMPFNPAD</sequence>
<evidence type="ECO:0000256" key="2">
    <source>
        <dbReference type="ARBA" id="ARBA00008683"/>
    </source>
</evidence>
<dbReference type="Gene3D" id="6.20.330.10">
    <property type="match status" value="1"/>
</dbReference>
<dbReference type="Gene3D" id="3.90.226.10">
    <property type="entry name" value="2-enoyl-CoA Hydratase, Chain A, domain 1"/>
    <property type="match status" value="2"/>
</dbReference>
<evidence type="ECO:0000256" key="1">
    <source>
        <dbReference type="ARBA" id="ARBA00004370"/>
    </source>
</evidence>
<proteinExistence type="inferred from homology"/>
<name>A0A1Y1RYN2_9SPIO</name>
<keyword evidence="6 7" id="KW-0472">Membrane</keyword>
<feature type="transmembrane region" description="Helical" evidence="7">
    <location>
        <begin position="60"/>
        <end position="78"/>
    </location>
</feature>